<name>A0ABR5HYX7_STRLW</name>
<feature type="non-terminal residue" evidence="2">
    <location>
        <position position="1"/>
    </location>
</feature>
<evidence type="ECO:0000256" key="1">
    <source>
        <dbReference type="SAM" id="MobiDB-lite"/>
    </source>
</evidence>
<proteinExistence type="predicted"/>
<protein>
    <submittedName>
        <fullName evidence="2">Uncharacterized protein</fullName>
    </submittedName>
</protein>
<feature type="region of interest" description="Disordered" evidence="1">
    <location>
        <begin position="56"/>
        <end position="93"/>
    </location>
</feature>
<evidence type="ECO:0000313" key="2">
    <source>
        <dbReference type="EMBL" id="KMS78955.1"/>
    </source>
</evidence>
<accession>A0ABR5HYX7</accession>
<gene>
    <name evidence="2" type="ORF">ACH49_13865</name>
</gene>
<sequence>GGEQRGNLRQVVPGWFTVDGGPRVVAGTVVGEGIGDLGELVDDQAQEAALPQADACTPKVRTRSPRPSAVPDESGRGCTEPPASPGCVRFRET</sequence>
<evidence type="ECO:0000313" key="3">
    <source>
        <dbReference type="Proteomes" id="UP000037274"/>
    </source>
</evidence>
<keyword evidence="3" id="KW-1185">Reference proteome</keyword>
<reference evidence="2 3" key="1">
    <citation type="submission" date="2015-06" db="EMBL/GenBank/DDBJ databases">
        <title>Draft genome sequence of Streptomyces leeuwenhoekii C58, which produces the novel lasso peptide, chaxapeptin.</title>
        <authorList>
            <person name="Yi Y."/>
            <person name="Hai D."/>
            <person name="Jaspars M."/>
            <person name="Sheng H."/>
            <person name="Rateb M.E."/>
            <person name="Bull A."/>
            <person name="Goodfellow M."/>
            <person name="Asenjo J.A."/>
            <person name="Ebel R."/>
        </authorList>
    </citation>
    <scope>NUCLEOTIDE SEQUENCE [LARGE SCALE GENOMIC DNA]</scope>
    <source>
        <strain evidence="2 3">C58</strain>
    </source>
</reference>
<organism evidence="2 3">
    <name type="scientific">Streptomyces leeuwenhoekii</name>
    <dbReference type="NCBI Taxonomy" id="1437453"/>
    <lineage>
        <taxon>Bacteria</taxon>
        <taxon>Bacillati</taxon>
        <taxon>Actinomycetota</taxon>
        <taxon>Actinomycetes</taxon>
        <taxon>Kitasatosporales</taxon>
        <taxon>Streptomycetaceae</taxon>
        <taxon>Streptomyces</taxon>
    </lineage>
</organism>
<dbReference type="EMBL" id="LFEH01000042">
    <property type="protein sequence ID" value="KMS78955.1"/>
    <property type="molecule type" value="Genomic_DNA"/>
</dbReference>
<dbReference type="Proteomes" id="UP000037274">
    <property type="component" value="Unassembled WGS sequence"/>
</dbReference>
<comment type="caution">
    <text evidence="2">The sequence shown here is derived from an EMBL/GenBank/DDBJ whole genome shotgun (WGS) entry which is preliminary data.</text>
</comment>